<evidence type="ECO:0000313" key="2">
    <source>
        <dbReference type="Proteomes" id="UP000828390"/>
    </source>
</evidence>
<accession>A0A9D4IQB9</accession>
<proteinExistence type="predicted"/>
<evidence type="ECO:0000313" key="1">
    <source>
        <dbReference type="EMBL" id="KAH3784236.1"/>
    </source>
</evidence>
<dbReference type="EMBL" id="JAIWYP010000008">
    <property type="protein sequence ID" value="KAH3784236.1"/>
    <property type="molecule type" value="Genomic_DNA"/>
</dbReference>
<reference evidence="1" key="2">
    <citation type="submission" date="2020-11" db="EMBL/GenBank/DDBJ databases">
        <authorList>
            <person name="McCartney M.A."/>
            <person name="Auch B."/>
            <person name="Kono T."/>
            <person name="Mallez S."/>
            <person name="Becker A."/>
            <person name="Gohl D.M."/>
            <person name="Silverstein K.A.T."/>
            <person name="Koren S."/>
            <person name="Bechman K.B."/>
            <person name="Herman A."/>
            <person name="Abrahante J.E."/>
            <person name="Garbe J."/>
        </authorList>
    </citation>
    <scope>NUCLEOTIDE SEQUENCE</scope>
    <source>
        <strain evidence="1">Duluth1</strain>
        <tissue evidence="1">Whole animal</tissue>
    </source>
</reference>
<organism evidence="1 2">
    <name type="scientific">Dreissena polymorpha</name>
    <name type="common">Zebra mussel</name>
    <name type="synonym">Mytilus polymorpha</name>
    <dbReference type="NCBI Taxonomy" id="45954"/>
    <lineage>
        <taxon>Eukaryota</taxon>
        <taxon>Metazoa</taxon>
        <taxon>Spiralia</taxon>
        <taxon>Lophotrochozoa</taxon>
        <taxon>Mollusca</taxon>
        <taxon>Bivalvia</taxon>
        <taxon>Autobranchia</taxon>
        <taxon>Heteroconchia</taxon>
        <taxon>Euheterodonta</taxon>
        <taxon>Imparidentia</taxon>
        <taxon>Neoheterodontei</taxon>
        <taxon>Myida</taxon>
        <taxon>Dreissenoidea</taxon>
        <taxon>Dreissenidae</taxon>
        <taxon>Dreissena</taxon>
    </lineage>
</organism>
<gene>
    <name evidence="1" type="ORF">DPMN_162189</name>
</gene>
<comment type="caution">
    <text evidence="1">The sequence shown here is derived from an EMBL/GenBank/DDBJ whole genome shotgun (WGS) entry which is preliminary data.</text>
</comment>
<name>A0A9D4IQB9_DREPO</name>
<protein>
    <submittedName>
        <fullName evidence="1">Uncharacterized protein</fullName>
    </submittedName>
</protein>
<keyword evidence="2" id="KW-1185">Reference proteome</keyword>
<sequence length="60" mass="6741">MHTNLLNDHLPGEYNCTEYLVRHALREWTCVPVVRACMVGPVCHVTTITSVTAGVCWTKL</sequence>
<dbReference type="Proteomes" id="UP000828390">
    <property type="component" value="Unassembled WGS sequence"/>
</dbReference>
<dbReference type="AlphaFoldDB" id="A0A9D4IQB9"/>
<reference evidence="1" key="1">
    <citation type="journal article" date="2019" name="bioRxiv">
        <title>The Genome of the Zebra Mussel, Dreissena polymorpha: A Resource for Invasive Species Research.</title>
        <authorList>
            <person name="McCartney M.A."/>
            <person name="Auch B."/>
            <person name="Kono T."/>
            <person name="Mallez S."/>
            <person name="Zhang Y."/>
            <person name="Obille A."/>
            <person name="Becker A."/>
            <person name="Abrahante J.E."/>
            <person name="Garbe J."/>
            <person name="Badalamenti J.P."/>
            <person name="Herman A."/>
            <person name="Mangelson H."/>
            <person name="Liachko I."/>
            <person name="Sullivan S."/>
            <person name="Sone E.D."/>
            <person name="Koren S."/>
            <person name="Silverstein K.A.T."/>
            <person name="Beckman K.B."/>
            <person name="Gohl D.M."/>
        </authorList>
    </citation>
    <scope>NUCLEOTIDE SEQUENCE</scope>
    <source>
        <strain evidence="1">Duluth1</strain>
        <tissue evidence="1">Whole animal</tissue>
    </source>
</reference>